<feature type="compositionally biased region" description="Polar residues" evidence="1">
    <location>
        <begin position="214"/>
        <end position="224"/>
    </location>
</feature>
<comment type="caution">
    <text evidence="2">The sequence shown here is derived from an EMBL/GenBank/DDBJ whole genome shotgun (WGS) entry which is preliminary data.</text>
</comment>
<evidence type="ECO:0000313" key="2">
    <source>
        <dbReference type="EMBL" id="RDX68294.1"/>
    </source>
</evidence>
<sequence length="224" mass="25105">MVAKLYGICTFVEHPTDMCPTLQETEADQPENVDSNMGSNHIRCGLLITSSMEDNHFSQVRNKDRTQLREPNMCRVCLKDQQVTNSQAHNIRHHLSNSKSNREYLLKLVTSNLEFQQSVSSNNMQFQQNVTATIQDLKMQIGQLANTSVGLSNLPSQTIPNPRGNASVVTLRSGKELPQPILQQLPRSAEVDSEPNPNSRSRPETTVPFPFPSRQGSESQMKNC</sequence>
<name>A0A371EQL1_MUCPR</name>
<dbReference type="Proteomes" id="UP000257109">
    <property type="component" value="Unassembled WGS sequence"/>
</dbReference>
<protein>
    <submittedName>
        <fullName evidence="2">Uncharacterized protein</fullName>
    </submittedName>
</protein>
<dbReference type="AlphaFoldDB" id="A0A371EQL1"/>
<feature type="region of interest" description="Disordered" evidence="1">
    <location>
        <begin position="176"/>
        <end position="224"/>
    </location>
</feature>
<organism evidence="2 3">
    <name type="scientific">Mucuna pruriens</name>
    <name type="common">Velvet bean</name>
    <name type="synonym">Dolichos pruriens</name>
    <dbReference type="NCBI Taxonomy" id="157652"/>
    <lineage>
        <taxon>Eukaryota</taxon>
        <taxon>Viridiplantae</taxon>
        <taxon>Streptophyta</taxon>
        <taxon>Embryophyta</taxon>
        <taxon>Tracheophyta</taxon>
        <taxon>Spermatophyta</taxon>
        <taxon>Magnoliopsida</taxon>
        <taxon>eudicotyledons</taxon>
        <taxon>Gunneridae</taxon>
        <taxon>Pentapetalae</taxon>
        <taxon>rosids</taxon>
        <taxon>fabids</taxon>
        <taxon>Fabales</taxon>
        <taxon>Fabaceae</taxon>
        <taxon>Papilionoideae</taxon>
        <taxon>50 kb inversion clade</taxon>
        <taxon>NPAAA clade</taxon>
        <taxon>indigoferoid/millettioid clade</taxon>
        <taxon>Phaseoleae</taxon>
        <taxon>Mucuna</taxon>
    </lineage>
</organism>
<gene>
    <name evidence="2" type="ORF">CR513_52732</name>
</gene>
<proteinExistence type="predicted"/>
<feature type="non-terminal residue" evidence="2">
    <location>
        <position position="1"/>
    </location>
</feature>
<evidence type="ECO:0000256" key="1">
    <source>
        <dbReference type="SAM" id="MobiDB-lite"/>
    </source>
</evidence>
<keyword evidence="3" id="KW-1185">Reference proteome</keyword>
<evidence type="ECO:0000313" key="3">
    <source>
        <dbReference type="Proteomes" id="UP000257109"/>
    </source>
</evidence>
<reference evidence="2" key="1">
    <citation type="submission" date="2018-05" db="EMBL/GenBank/DDBJ databases">
        <title>Draft genome of Mucuna pruriens seed.</title>
        <authorList>
            <person name="Nnadi N.E."/>
            <person name="Vos R."/>
            <person name="Hasami M.H."/>
            <person name="Devisetty U.K."/>
            <person name="Aguiy J.C."/>
        </authorList>
    </citation>
    <scope>NUCLEOTIDE SEQUENCE [LARGE SCALE GENOMIC DNA]</scope>
    <source>
        <strain evidence="2">JCA_2017</strain>
    </source>
</reference>
<accession>A0A371EQL1</accession>
<dbReference type="OrthoDB" id="1937287at2759"/>
<dbReference type="EMBL" id="QJKJ01012602">
    <property type="protein sequence ID" value="RDX68294.1"/>
    <property type="molecule type" value="Genomic_DNA"/>
</dbReference>